<name>A0A150LU18_9BACL</name>
<evidence type="ECO:0000313" key="1">
    <source>
        <dbReference type="EMBL" id="KYD15713.1"/>
    </source>
</evidence>
<reference evidence="1 2" key="1">
    <citation type="submission" date="2016-01" db="EMBL/GenBank/DDBJ databases">
        <title>Draft Genome Sequences of Seven Thermophilic Sporeformers Isolated from Foods.</title>
        <authorList>
            <person name="Berendsen E.M."/>
            <person name="Wells-Bennik M.H."/>
            <person name="Krawcyk A.O."/>
            <person name="De Jong A."/>
            <person name="Holsappel S."/>
            <person name="Eijlander R.T."/>
            <person name="Kuipers O.P."/>
        </authorList>
    </citation>
    <scope>NUCLEOTIDE SEQUENCE [LARGE SCALE GENOMIC DNA]</scope>
    <source>
        <strain evidence="1 2">B4119</strain>
    </source>
</reference>
<dbReference type="EMBL" id="LQYS01000037">
    <property type="protein sequence ID" value="KYD15713.1"/>
    <property type="molecule type" value="Genomic_DNA"/>
</dbReference>
<sequence>MFKHHSIIFYIFNKILTNFTIYDKYKNVFITIFYKKRKLSRYRQEDR</sequence>
<proteinExistence type="predicted"/>
<evidence type="ECO:0000313" key="2">
    <source>
        <dbReference type="Proteomes" id="UP000075455"/>
    </source>
</evidence>
<accession>A0A150LU18</accession>
<dbReference type="Proteomes" id="UP000075455">
    <property type="component" value="Unassembled WGS sequence"/>
</dbReference>
<organism evidence="1 2">
    <name type="scientific">Saccharococcus caldoxylosilyticus</name>
    <dbReference type="NCBI Taxonomy" id="81408"/>
    <lineage>
        <taxon>Bacteria</taxon>
        <taxon>Bacillati</taxon>
        <taxon>Bacillota</taxon>
        <taxon>Bacilli</taxon>
        <taxon>Bacillales</taxon>
        <taxon>Anoxybacillaceae</taxon>
        <taxon>Saccharococcus</taxon>
    </lineage>
</organism>
<gene>
    <name evidence="1" type="ORF">B4119_2141</name>
</gene>
<comment type="caution">
    <text evidence="1">The sequence shown here is derived from an EMBL/GenBank/DDBJ whole genome shotgun (WGS) entry which is preliminary data.</text>
</comment>
<protein>
    <submittedName>
        <fullName evidence="1">Uncharacterized protein</fullName>
    </submittedName>
</protein>
<dbReference type="AlphaFoldDB" id="A0A150LU18"/>